<dbReference type="NCBIfam" id="TIGR01261">
    <property type="entry name" value="hisB_Nterm"/>
    <property type="match status" value="1"/>
</dbReference>
<comment type="subcellular location">
    <subcellularLocation>
        <location evidence="12">Cytoplasm</location>
    </subcellularLocation>
</comment>
<name>A0A550I6E3_9FLAO</name>
<feature type="active site" description="Proton donor" evidence="12">
    <location>
        <position position="10"/>
    </location>
</feature>
<comment type="catalytic activity">
    <reaction evidence="11 12">
        <text>L-histidinol phosphate + H2O = L-histidinol + phosphate</text>
        <dbReference type="Rhea" id="RHEA:14465"/>
        <dbReference type="ChEBI" id="CHEBI:15377"/>
        <dbReference type="ChEBI" id="CHEBI:43474"/>
        <dbReference type="ChEBI" id="CHEBI:57699"/>
        <dbReference type="ChEBI" id="CHEBI:57980"/>
        <dbReference type="EC" id="3.1.3.15"/>
    </reaction>
</comment>
<dbReference type="EC" id="3.1.3.15" evidence="12"/>
<comment type="caution">
    <text evidence="12">Lacks conserved residue(s) required for the propagation of feature annotation.</text>
</comment>
<feature type="region of interest" description="Histidinol-phosphatase" evidence="12">
    <location>
        <begin position="1"/>
        <end position="188"/>
    </location>
</feature>
<dbReference type="GO" id="GO:0004401">
    <property type="term" value="F:histidinol-phosphatase activity"/>
    <property type="evidence" value="ECO:0007669"/>
    <property type="project" value="UniProtKB-UniRule"/>
</dbReference>
<dbReference type="InterPro" id="IPR020568">
    <property type="entry name" value="Ribosomal_Su5_D2-typ_SF"/>
</dbReference>
<proteinExistence type="inferred from homology"/>
<evidence type="ECO:0000256" key="3">
    <source>
        <dbReference type="ARBA" id="ARBA00022490"/>
    </source>
</evidence>
<dbReference type="NCBIfam" id="TIGR01656">
    <property type="entry name" value="Histidinol-ppas"/>
    <property type="match status" value="1"/>
</dbReference>
<evidence type="ECO:0000313" key="14">
    <source>
        <dbReference type="Proteomes" id="UP000315131"/>
    </source>
</evidence>
<evidence type="ECO:0000256" key="8">
    <source>
        <dbReference type="ARBA" id="ARBA00023102"/>
    </source>
</evidence>
<dbReference type="UniPathway" id="UPA00031">
    <property type="reaction ID" value="UER00011"/>
</dbReference>
<evidence type="ECO:0000256" key="11">
    <source>
        <dbReference type="ARBA" id="ARBA00049158"/>
    </source>
</evidence>
<comment type="catalytic activity">
    <reaction evidence="12">
        <text>D-erythro-1-(imidazol-4-yl)glycerol 3-phosphate = 3-(imidazol-4-yl)-2-oxopropyl phosphate + H2O</text>
        <dbReference type="Rhea" id="RHEA:11040"/>
        <dbReference type="ChEBI" id="CHEBI:15377"/>
        <dbReference type="ChEBI" id="CHEBI:57766"/>
        <dbReference type="ChEBI" id="CHEBI:58278"/>
        <dbReference type="EC" id="4.2.1.19"/>
    </reaction>
</comment>
<keyword evidence="5 12" id="KW-0479">Metal-binding</keyword>
<keyword evidence="10 12" id="KW-0511">Multifunctional enzyme</keyword>
<dbReference type="InterPro" id="IPR006549">
    <property type="entry name" value="HAD-SF_hydro_IIIA"/>
</dbReference>
<dbReference type="PANTHER" id="PTHR23133:SF2">
    <property type="entry name" value="IMIDAZOLEGLYCEROL-PHOSPHATE DEHYDRATASE"/>
    <property type="match status" value="1"/>
</dbReference>
<sequence length="379" mass="43303">MNKVLFVDRDGTLIHEPEDYQIDSLDKLEFYPDVFTYLGKIAKELDYEIVMVTNQDGLGTDSFPESDFWPIQNFIIKTFKNEGIEFSDVLIDRTFAKENAPTRKPNTGLLERKFMDNADYDLKNSFMVGDRLTDIEFAMNFGGQGIFIDNHEGLGADEVENDKSEVEDRIALKTDSWKEIYEFLKLQDRTASIERKTNETDIKIELNLDGTGKSDISTGIDFFDHMLDQLARHGQMDLKIAVKGDLEVDEHHTIEDTAIALGEVFSKALGNKLGIERYGFCLPMDDCLSQVAIDFGGRNWLVWEADFNREMIGKMPTEMFYHFFKSFTDGAKANLNIKAEGKNEHHKIEAIFKAFAKAIKMAVKRDTEKMILPSTKGML</sequence>
<comment type="similarity">
    <text evidence="12">In the N-terminal section; belongs to the histidinol-phosphatase family.</text>
</comment>
<dbReference type="InterPro" id="IPR020565">
    <property type="entry name" value="ImidazoleglycerP_deHydtase_CS"/>
</dbReference>
<dbReference type="NCBIfam" id="NF002111">
    <property type="entry name" value="PRK00951.2-1"/>
    <property type="match status" value="1"/>
</dbReference>
<reference evidence="13 14" key="1">
    <citation type="submission" date="2019-06" db="EMBL/GenBank/DDBJ databases">
        <title>Gramella sabulilitoris sp. nov., isolated from a marine sand.</title>
        <authorList>
            <person name="Yoon J.-H."/>
        </authorList>
    </citation>
    <scope>NUCLEOTIDE SEQUENCE [LARGE SCALE GENOMIC DNA]</scope>
    <source>
        <strain evidence="13 14">HSMS-1</strain>
    </source>
</reference>
<dbReference type="NCBIfam" id="NF002114">
    <property type="entry name" value="PRK00951.2-4"/>
    <property type="match status" value="1"/>
</dbReference>
<dbReference type="InterPro" id="IPR036412">
    <property type="entry name" value="HAD-like_sf"/>
</dbReference>
<protein>
    <recommendedName>
        <fullName evidence="12">Histidine biosynthesis bifunctional protein HisB</fullName>
    </recommendedName>
    <domain>
        <recommendedName>
            <fullName evidence="12">Histidinol-phosphatase</fullName>
            <ecNumber evidence="12">3.1.3.15</ecNumber>
        </recommendedName>
    </domain>
    <domain>
        <recommendedName>
            <fullName evidence="12">Imidazoleglycerol-phosphate dehydratase</fullName>
            <shortName evidence="12">IGPD</shortName>
            <ecNumber evidence="12">4.2.1.19</ecNumber>
        </recommendedName>
    </domain>
</protein>
<dbReference type="InterPro" id="IPR000807">
    <property type="entry name" value="ImidazoleglycerolP_deHydtase"/>
</dbReference>
<comment type="cofactor">
    <cofactor evidence="1 12">
        <name>Mg(2+)</name>
        <dbReference type="ChEBI" id="CHEBI:18420"/>
    </cofactor>
</comment>
<dbReference type="HAMAP" id="MF_00076">
    <property type="entry name" value="HisB"/>
    <property type="match status" value="1"/>
</dbReference>
<dbReference type="NCBIfam" id="NF003937">
    <property type="entry name" value="PRK05446.1"/>
    <property type="match status" value="1"/>
</dbReference>
<comment type="similarity">
    <text evidence="12">In the C-terminal section; belongs to the imidazoleglycerol-phosphate dehydratase family.</text>
</comment>
<dbReference type="PANTHER" id="PTHR23133">
    <property type="entry name" value="IMIDAZOLEGLYCEROL-PHOSPHATE DEHYDRATASE HIS7"/>
    <property type="match status" value="1"/>
</dbReference>
<dbReference type="Pfam" id="PF13242">
    <property type="entry name" value="Hydrolase_like"/>
    <property type="match status" value="1"/>
</dbReference>
<dbReference type="FunFam" id="3.30.230.40:FF:000003">
    <property type="entry name" value="Imidazoleglycerol-phosphate dehydratase HisB"/>
    <property type="match status" value="1"/>
</dbReference>
<dbReference type="Pfam" id="PF00475">
    <property type="entry name" value="IGPD"/>
    <property type="match status" value="1"/>
</dbReference>
<feature type="binding site" evidence="12">
    <location>
        <position position="8"/>
    </location>
    <ligand>
        <name>Mg(2+)</name>
        <dbReference type="ChEBI" id="CHEBI:18420"/>
    </ligand>
</feature>
<dbReference type="Gene3D" id="3.40.50.1000">
    <property type="entry name" value="HAD superfamily/HAD-like"/>
    <property type="match status" value="1"/>
</dbReference>
<feature type="active site" description="Nucleophile" evidence="12">
    <location>
        <position position="8"/>
    </location>
</feature>
<evidence type="ECO:0000256" key="6">
    <source>
        <dbReference type="ARBA" id="ARBA00022801"/>
    </source>
</evidence>
<dbReference type="PROSITE" id="PS00955">
    <property type="entry name" value="IGP_DEHYDRATASE_2"/>
    <property type="match status" value="1"/>
</dbReference>
<comment type="pathway">
    <text evidence="2 12">Amino-acid biosynthesis; L-histidine biosynthesis; L-histidine from 5-phospho-alpha-D-ribose 1-diphosphate: step 6/9.</text>
</comment>
<gene>
    <name evidence="12 13" type="primary">hisB</name>
    <name evidence="13" type="ORF">FGM01_00395</name>
</gene>
<dbReference type="HAMAP" id="MF_01022">
    <property type="entry name" value="Bifunc_HisB"/>
    <property type="match status" value="1"/>
</dbReference>
<dbReference type="SUPFAM" id="SSF54211">
    <property type="entry name" value="Ribosomal protein S5 domain 2-like"/>
    <property type="match status" value="2"/>
</dbReference>
<evidence type="ECO:0000256" key="4">
    <source>
        <dbReference type="ARBA" id="ARBA00022605"/>
    </source>
</evidence>
<dbReference type="Gene3D" id="3.30.230.40">
    <property type="entry name" value="Imidazole glycerol phosphate dehydratase, domain 1"/>
    <property type="match status" value="2"/>
</dbReference>
<dbReference type="InterPro" id="IPR006543">
    <property type="entry name" value="Histidinol-phos"/>
</dbReference>
<evidence type="ECO:0000256" key="12">
    <source>
        <dbReference type="HAMAP-Rule" id="MF_01022"/>
    </source>
</evidence>
<dbReference type="AlphaFoldDB" id="A0A550I6E3"/>
<evidence type="ECO:0000256" key="9">
    <source>
        <dbReference type="ARBA" id="ARBA00023239"/>
    </source>
</evidence>
<feature type="region of interest" description="Imidazoleglycerol-phosphate dehydratase" evidence="12">
    <location>
        <begin position="189"/>
        <end position="379"/>
    </location>
</feature>
<keyword evidence="4 12" id="KW-0028">Amino-acid biosynthesis</keyword>
<dbReference type="InterPro" id="IPR038494">
    <property type="entry name" value="IGPD_sf"/>
</dbReference>
<comment type="caution">
    <text evidence="13">The sequence shown here is derived from an EMBL/GenBank/DDBJ whole genome shotgun (WGS) entry which is preliminary data.</text>
</comment>
<keyword evidence="14" id="KW-1185">Reference proteome</keyword>
<dbReference type="EMBL" id="VHSF01000001">
    <property type="protein sequence ID" value="TRO66378.1"/>
    <property type="molecule type" value="Genomic_DNA"/>
</dbReference>
<keyword evidence="7 12" id="KW-0460">Magnesium</keyword>
<keyword evidence="3 12" id="KW-0963">Cytoplasm</keyword>
<dbReference type="EC" id="4.2.1.19" evidence="12"/>
<comment type="pathway">
    <text evidence="12">Amino-acid biosynthesis; L-histidine biosynthesis; L-histidine from 5-phospho-alpha-D-ribose 1-diphosphate: step 8/9.</text>
</comment>
<keyword evidence="9 12" id="KW-0456">Lyase</keyword>
<feature type="binding site" evidence="12">
    <location>
        <position position="10"/>
    </location>
    <ligand>
        <name>Mg(2+)</name>
        <dbReference type="ChEBI" id="CHEBI:18420"/>
    </ligand>
</feature>
<dbReference type="NCBIfam" id="TIGR01662">
    <property type="entry name" value="HAD-SF-IIIA"/>
    <property type="match status" value="1"/>
</dbReference>
<accession>A0A550I6E3</accession>
<evidence type="ECO:0000313" key="13">
    <source>
        <dbReference type="EMBL" id="TRO66378.1"/>
    </source>
</evidence>
<evidence type="ECO:0000256" key="7">
    <source>
        <dbReference type="ARBA" id="ARBA00022842"/>
    </source>
</evidence>
<dbReference type="GO" id="GO:0000105">
    <property type="term" value="P:L-histidine biosynthetic process"/>
    <property type="evidence" value="ECO:0007669"/>
    <property type="project" value="UniProtKB-UniRule"/>
</dbReference>
<keyword evidence="6 12" id="KW-0378">Hydrolase</keyword>
<evidence type="ECO:0000256" key="5">
    <source>
        <dbReference type="ARBA" id="ARBA00022723"/>
    </source>
</evidence>
<dbReference type="InterPro" id="IPR005954">
    <property type="entry name" value="HisB_N"/>
</dbReference>
<dbReference type="RefSeq" id="WP_143409148.1">
    <property type="nucleotide sequence ID" value="NZ_VHSF01000001.1"/>
</dbReference>
<keyword evidence="8 12" id="KW-0368">Histidine biosynthesis</keyword>
<dbReference type="GO" id="GO:0005737">
    <property type="term" value="C:cytoplasm"/>
    <property type="evidence" value="ECO:0007669"/>
    <property type="project" value="UniProtKB-SubCell"/>
</dbReference>
<dbReference type="GO" id="GO:0046872">
    <property type="term" value="F:metal ion binding"/>
    <property type="evidence" value="ECO:0007669"/>
    <property type="project" value="UniProtKB-KW"/>
</dbReference>
<dbReference type="Proteomes" id="UP000315131">
    <property type="component" value="Unassembled WGS sequence"/>
</dbReference>
<evidence type="ECO:0000256" key="2">
    <source>
        <dbReference type="ARBA" id="ARBA00005047"/>
    </source>
</evidence>
<dbReference type="CDD" id="cd07914">
    <property type="entry name" value="IGPD"/>
    <property type="match status" value="1"/>
</dbReference>
<dbReference type="GO" id="GO:0004424">
    <property type="term" value="F:imidazoleglycerol-phosphate dehydratase activity"/>
    <property type="evidence" value="ECO:0007669"/>
    <property type="project" value="UniProtKB-UniRule"/>
</dbReference>
<dbReference type="InterPro" id="IPR023214">
    <property type="entry name" value="HAD_sf"/>
</dbReference>
<evidence type="ECO:0000256" key="10">
    <source>
        <dbReference type="ARBA" id="ARBA00023268"/>
    </source>
</evidence>
<evidence type="ECO:0000256" key="1">
    <source>
        <dbReference type="ARBA" id="ARBA00001946"/>
    </source>
</evidence>
<dbReference type="SUPFAM" id="SSF56784">
    <property type="entry name" value="HAD-like"/>
    <property type="match status" value="1"/>
</dbReference>
<dbReference type="OrthoDB" id="9790411at2"/>
<organism evidence="13 14">
    <name type="scientific">Christiangramia sabulilitoris</name>
    <dbReference type="NCBI Taxonomy" id="2583991"/>
    <lineage>
        <taxon>Bacteria</taxon>
        <taxon>Pseudomonadati</taxon>
        <taxon>Bacteroidota</taxon>
        <taxon>Flavobacteriia</taxon>
        <taxon>Flavobacteriales</taxon>
        <taxon>Flavobacteriaceae</taxon>
        <taxon>Christiangramia</taxon>
    </lineage>
</organism>
<feature type="binding site" evidence="12">
    <location>
        <position position="130"/>
    </location>
    <ligand>
        <name>Mg(2+)</name>
        <dbReference type="ChEBI" id="CHEBI:18420"/>
    </ligand>
</feature>
<dbReference type="InterPro" id="IPR020566">
    <property type="entry name" value="His_synth_bifunc_HisB"/>
</dbReference>
<dbReference type="PROSITE" id="PS00954">
    <property type="entry name" value="IGP_DEHYDRATASE_1"/>
    <property type="match status" value="1"/>
</dbReference>
<dbReference type="FunFam" id="3.30.230.40:FF:000001">
    <property type="entry name" value="Imidazoleglycerol-phosphate dehydratase HisB"/>
    <property type="match status" value="1"/>
</dbReference>